<sequence>MCKSMTEFEILILEIQSIKEAAKVQKKKIEDMEGELKAYMKKRGKEKLFSNETNITVSYCSVPTPKFNKELFIKENSEEEYQKYQKVTSSMRLNYLKGNQA</sequence>
<evidence type="ECO:0000313" key="3">
    <source>
        <dbReference type="Proteomes" id="UP000028525"/>
    </source>
</evidence>
<organism evidence="2 3">
    <name type="scientific">Lacrimispora celerecrescens</name>
    <dbReference type="NCBI Taxonomy" id="29354"/>
    <lineage>
        <taxon>Bacteria</taxon>
        <taxon>Bacillati</taxon>
        <taxon>Bacillota</taxon>
        <taxon>Clostridia</taxon>
        <taxon>Lachnospirales</taxon>
        <taxon>Lachnospiraceae</taxon>
        <taxon>Lacrimispora</taxon>
    </lineage>
</organism>
<evidence type="ECO:0000256" key="1">
    <source>
        <dbReference type="SAM" id="Coils"/>
    </source>
</evidence>
<keyword evidence="3" id="KW-1185">Reference proteome</keyword>
<accession>A0A084JMD7</accession>
<dbReference type="EMBL" id="JPME01000013">
    <property type="protein sequence ID" value="KEZ90121.1"/>
    <property type="molecule type" value="Genomic_DNA"/>
</dbReference>
<gene>
    <name evidence="2" type="ORF">IO98_11590</name>
</gene>
<feature type="coiled-coil region" evidence="1">
    <location>
        <begin position="15"/>
        <end position="42"/>
    </location>
</feature>
<dbReference type="Proteomes" id="UP000028525">
    <property type="component" value="Unassembled WGS sequence"/>
</dbReference>
<dbReference type="AlphaFoldDB" id="A0A084JMD7"/>
<proteinExistence type="predicted"/>
<comment type="caution">
    <text evidence="2">The sequence shown here is derived from an EMBL/GenBank/DDBJ whole genome shotgun (WGS) entry which is preliminary data.</text>
</comment>
<reference evidence="2 3" key="1">
    <citation type="submission" date="2014-07" db="EMBL/GenBank/DDBJ databases">
        <title>Draft genome of Clostridium celerecrescens 152B isolated from sediments associated with methane hydrate from Krishna Godavari basin.</title>
        <authorList>
            <person name="Honkalas V.S."/>
            <person name="Dabir A.P."/>
            <person name="Arora P."/>
            <person name="Dhakephalkar P.K."/>
        </authorList>
    </citation>
    <scope>NUCLEOTIDE SEQUENCE [LARGE SCALE GENOMIC DNA]</scope>
    <source>
        <strain evidence="2 3">152B</strain>
    </source>
</reference>
<protein>
    <submittedName>
        <fullName evidence="2">Uncharacterized protein</fullName>
    </submittedName>
</protein>
<keyword evidence="1" id="KW-0175">Coiled coil</keyword>
<dbReference type="STRING" id="29354.IO98_11590"/>
<name>A0A084JMD7_9FIRM</name>
<evidence type="ECO:0000313" key="2">
    <source>
        <dbReference type="EMBL" id="KEZ90121.1"/>
    </source>
</evidence>